<dbReference type="GO" id="GO:0008270">
    <property type="term" value="F:zinc ion binding"/>
    <property type="evidence" value="ECO:0007669"/>
    <property type="project" value="InterPro"/>
</dbReference>
<sequence length="243" mass="28116">MNVLYVGWQNPETRRWYTIGHLEKNNEHYQFNYTKGALDASNASPSFQYLERMKEPDKTYYSDKLFPLFTNRLLNKSRPEYPEYLTWMGVDDDTGELELLARSGGRRATDQFCIYPKVEPNEKGEIVLYFFSHGIRYLKNTEQEEIGHLKPGDTLQLTPENNRHDSYALSLKTGSSVRVGYCPRYLNQGLRRISEQSLIPLVVERVNPDAPLQFRLLCKAVFASTEGFDLYAADEHKLLGIEG</sequence>
<protein>
    <recommendedName>
        <fullName evidence="3">HIRAN domain-containing protein</fullName>
    </recommendedName>
</protein>
<keyword evidence="1" id="KW-0479">Metal-binding</keyword>
<gene>
    <name evidence="4" type="ORF">BECKFW1821A_GA0114235_102910</name>
    <name evidence="5" type="ORF">BECKFW1821B_GA0114236_100818</name>
</gene>
<dbReference type="EMBL" id="CAADEW010000029">
    <property type="protein sequence ID" value="VFJ50912.1"/>
    <property type="molecule type" value="Genomic_DNA"/>
</dbReference>
<evidence type="ECO:0000256" key="2">
    <source>
        <dbReference type="ARBA" id="ARBA00022801"/>
    </source>
</evidence>
<feature type="domain" description="HIRAN" evidence="3">
    <location>
        <begin position="127"/>
        <end position="224"/>
    </location>
</feature>
<keyword evidence="2" id="KW-0378">Hydrolase</keyword>
<evidence type="ECO:0000259" key="3">
    <source>
        <dbReference type="SMART" id="SM00910"/>
    </source>
</evidence>
<dbReference type="SMART" id="SM00910">
    <property type="entry name" value="HIRAN"/>
    <property type="match status" value="1"/>
</dbReference>
<evidence type="ECO:0000256" key="1">
    <source>
        <dbReference type="ARBA" id="ARBA00022723"/>
    </source>
</evidence>
<reference evidence="5" key="1">
    <citation type="submission" date="2019-02" db="EMBL/GenBank/DDBJ databases">
        <authorList>
            <person name="Gruber-Vodicka R. H."/>
            <person name="Seah K. B. B."/>
        </authorList>
    </citation>
    <scope>NUCLEOTIDE SEQUENCE</scope>
    <source>
        <strain evidence="5">BECK_BZ106</strain>
        <strain evidence="4">BECK_BZ15</strain>
    </source>
</reference>
<dbReference type="AlphaFoldDB" id="A0A450SEB4"/>
<dbReference type="GO" id="GO:0003676">
    <property type="term" value="F:nucleic acid binding"/>
    <property type="evidence" value="ECO:0007669"/>
    <property type="project" value="InterPro"/>
</dbReference>
<dbReference type="EMBL" id="CAADFD010000008">
    <property type="protein sequence ID" value="VFJ51023.1"/>
    <property type="molecule type" value="Genomic_DNA"/>
</dbReference>
<organism evidence="5">
    <name type="scientific">Candidatus Kentrum sp. FW</name>
    <dbReference type="NCBI Taxonomy" id="2126338"/>
    <lineage>
        <taxon>Bacteria</taxon>
        <taxon>Pseudomonadati</taxon>
        <taxon>Pseudomonadota</taxon>
        <taxon>Gammaproteobacteria</taxon>
        <taxon>Candidatus Kentrum</taxon>
    </lineage>
</organism>
<evidence type="ECO:0000313" key="4">
    <source>
        <dbReference type="EMBL" id="VFJ50912.1"/>
    </source>
</evidence>
<accession>A0A450SEB4</accession>
<proteinExistence type="predicted"/>
<dbReference type="Gene3D" id="3.30.70.2330">
    <property type="match status" value="1"/>
</dbReference>
<dbReference type="InterPro" id="IPR014905">
    <property type="entry name" value="HIRAN"/>
</dbReference>
<dbReference type="GO" id="GO:0016818">
    <property type="term" value="F:hydrolase activity, acting on acid anhydrides, in phosphorus-containing anhydrides"/>
    <property type="evidence" value="ECO:0007669"/>
    <property type="project" value="InterPro"/>
</dbReference>
<dbReference type="Pfam" id="PF08797">
    <property type="entry name" value="HIRAN"/>
    <property type="match status" value="1"/>
</dbReference>
<name>A0A450SEB4_9GAMM</name>
<evidence type="ECO:0000313" key="5">
    <source>
        <dbReference type="EMBL" id="VFJ51023.1"/>
    </source>
</evidence>